<dbReference type="EMBL" id="SPNV01000151">
    <property type="protein sequence ID" value="KAF5859833.1"/>
    <property type="molecule type" value="Genomic_DNA"/>
</dbReference>
<evidence type="ECO:0000259" key="2">
    <source>
        <dbReference type="SMART" id="SM00672"/>
    </source>
</evidence>
<reference evidence="3 4" key="1">
    <citation type="submission" date="2019-04" db="EMBL/GenBank/DDBJ databases">
        <title>Aspergillus burnettii sp. nov., novel species from soil in southeast Queensland.</title>
        <authorList>
            <person name="Gilchrist C.L.M."/>
            <person name="Pitt J.I."/>
            <person name="Lange L."/>
            <person name="Lacey H.J."/>
            <person name="Vuong D."/>
            <person name="Midgley D.J."/>
            <person name="Greenfield P."/>
            <person name="Bradbury M."/>
            <person name="Lacey E."/>
            <person name="Busk P.K."/>
            <person name="Pilgaard B."/>
            <person name="Chooi Y.H."/>
            <person name="Piggott A.M."/>
        </authorList>
    </citation>
    <scope>NUCLEOTIDE SEQUENCE [LARGE SCALE GENOMIC DNA]</scope>
    <source>
        <strain evidence="3 4">FRR 5400</strain>
    </source>
</reference>
<evidence type="ECO:0000313" key="4">
    <source>
        <dbReference type="Proteomes" id="UP000541154"/>
    </source>
</evidence>
<organism evidence="3 4">
    <name type="scientific">Petromyces alliaceus</name>
    <name type="common">Aspergillus alliaceus</name>
    <dbReference type="NCBI Taxonomy" id="209559"/>
    <lineage>
        <taxon>Eukaryota</taxon>
        <taxon>Fungi</taxon>
        <taxon>Dikarya</taxon>
        <taxon>Ascomycota</taxon>
        <taxon>Pezizomycotina</taxon>
        <taxon>Eurotiomycetes</taxon>
        <taxon>Eurotiomycetidae</taxon>
        <taxon>Eurotiales</taxon>
        <taxon>Aspergillaceae</taxon>
        <taxon>Aspergillus</taxon>
        <taxon>Aspergillus subgen. Circumdati</taxon>
    </lineage>
</organism>
<keyword evidence="1" id="KW-0812">Transmembrane</keyword>
<protein>
    <recommendedName>
        <fullName evidence="2">Glycosyl transferase CAP10 domain-containing protein</fullName>
    </recommendedName>
</protein>
<gene>
    <name evidence="3" type="ORF">ETB97_002385</name>
</gene>
<dbReference type="Pfam" id="PF05686">
    <property type="entry name" value="Glyco_transf_90"/>
    <property type="match status" value="1"/>
</dbReference>
<comment type="caution">
    <text evidence="3">The sequence shown here is derived from an EMBL/GenBank/DDBJ whole genome shotgun (WGS) entry which is preliminary data.</text>
</comment>
<proteinExistence type="predicted"/>
<name>A0A8H6E629_PETAA</name>
<dbReference type="InterPro" id="IPR006598">
    <property type="entry name" value="CAP10"/>
</dbReference>
<keyword evidence="4" id="KW-1185">Reference proteome</keyword>
<dbReference type="AlphaFoldDB" id="A0A8H6E629"/>
<evidence type="ECO:0000256" key="1">
    <source>
        <dbReference type="SAM" id="Phobius"/>
    </source>
</evidence>
<sequence>MVGRVFVRKPRLFFVVVAVACIGAFLYGTAYKSTIAIPPIPGLFADSHDEYNTHPIFDLIRNANKQWEEYEHDRSTTFRETVSKYRKRYGRHPPPGFADWYKFARDRKVHHIDDFQQIMDDLRPFWGIEPWLIRQMAASLSDHGNGMGGIHIRNKTVAKISQPSWRVEALAAVVSRIVEYLPDMDIAVNIHDQPRLVVPFEDIQQYLHVEQNSRHTNATSTDHFTADMDHLLNLTHAQGVWDEEKEAQWFWPEKHRLMGVAKAACPPESPARDSNMTDEDADRLYKTPVGGFVSNFNLSTDLCTVGPALENLHGLLFAPASIILSQKLLPVFGECKVSVNNEILFPANMYTMKDPRYEYNPSSDVEWERKADTLLWRGATSGGISREEDWRDLHRQRLVLLANGTLDHNGQVSVLAENAQHVYEPTRDFNSSNFAQNHFDVGFTEIWACEPDCSMYDRVIGVKAPIPLSEQFKAKYLIDVDGHSFSGRWRAFHFSRSLGLKATIFREWHDSRLFPWRHFVPLDNRYDDLYSLMTYFIGTGHRSEESSQPEPHVPGHDFEAKKIASQSRDWANQVLRDEDIDIYMLRLLLEYGRIIDDNRDSIGYSGNGSELDKYDRESFHTFSRGGGWGY</sequence>
<dbReference type="PANTHER" id="PTHR12203">
    <property type="entry name" value="KDEL LYS-ASP-GLU-LEU CONTAINING - RELATED"/>
    <property type="match status" value="1"/>
</dbReference>
<feature type="domain" description="Glycosyl transferase CAP10" evidence="2">
    <location>
        <begin position="312"/>
        <end position="598"/>
    </location>
</feature>
<evidence type="ECO:0000313" key="3">
    <source>
        <dbReference type="EMBL" id="KAF5859833.1"/>
    </source>
</evidence>
<dbReference type="PANTHER" id="PTHR12203:SF22">
    <property type="entry name" value="CAPSULE ASSOCIATED PROTEIN"/>
    <property type="match status" value="1"/>
</dbReference>
<feature type="transmembrane region" description="Helical" evidence="1">
    <location>
        <begin position="12"/>
        <end position="31"/>
    </location>
</feature>
<keyword evidence="1" id="KW-0472">Membrane</keyword>
<dbReference type="Proteomes" id="UP000541154">
    <property type="component" value="Unassembled WGS sequence"/>
</dbReference>
<dbReference type="SMART" id="SM00672">
    <property type="entry name" value="CAP10"/>
    <property type="match status" value="1"/>
</dbReference>
<keyword evidence="1" id="KW-1133">Transmembrane helix</keyword>
<dbReference type="InterPro" id="IPR051091">
    <property type="entry name" value="O-Glucosyltr/Glycosyltrsf_90"/>
</dbReference>
<accession>A0A8H6E629</accession>